<dbReference type="CDD" id="cd02440">
    <property type="entry name" value="AdoMet_MTases"/>
    <property type="match status" value="1"/>
</dbReference>
<accession>A0A8J2X9F0</accession>
<dbReference type="EMBL" id="BMIC01000001">
    <property type="protein sequence ID" value="GFZ81058.1"/>
    <property type="molecule type" value="Genomic_DNA"/>
</dbReference>
<dbReference type="InterPro" id="IPR025789">
    <property type="entry name" value="DOT1_dom"/>
</dbReference>
<reference evidence="2 3" key="1">
    <citation type="journal article" date="2014" name="Int. J. Syst. Evol. Microbiol.">
        <title>Complete genome sequence of Corynebacterium casei LMG S-19264T (=DSM 44701T), isolated from a smear-ripened cheese.</title>
        <authorList>
            <consortium name="US DOE Joint Genome Institute (JGI-PGF)"/>
            <person name="Walter F."/>
            <person name="Albersmeier A."/>
            <person name="Kalinowski J."/>
            <person name="Ruckert C."/>
        </authorList>
    </citation>
    <scope>NUCLEOTIDE SEQUENCE [LARGE SCALE GENOMIC DNA]</scope>
    <source>
        <strain evidence="2 3">CGMCC 1.15295</strain>
    </source>
</reference>
<dbReference type="AlphaFoldDB" id="A0A8J2X9F0"/>
<keyword evidence="3" id="KW-1185">Reference proteome</keyword>
<dbReference type="Proteomes" id="UP000598120">
    <property type="component" value="Unassembled WGS sequence"/>
</dbReference>
<evidence type="ECO:0000313" key="2">
    <source>
        <dbReference type="EMBL" id="GFZ81058.1"/>
    </source>
</evidence>
<sequence>MNIYKIITRVIKKIRNEGLLKTLMDLISYLYDHYYDIKYKIDTYSWVSKQDLTAEDKIAEHASCYQATKVLPLRNLLKKMNIPKGKVLVDIGSGKGRVLLIASEFGFKEVRGIELSSKLCSIANKNITNFKSRVNTNTLFEVINIDATQYNFKDDEYVFFMYNPFDEFILKKVLNNILISIKRQNRPILIVYAYPVNRGVIEEIMNIKKVTNYKIWNGEYTVFEI</sequence>
<comment type="caution">
    <text evidence="2">The sequence shown here is derived from an EMBL/GenBank/DDBJ whole genome shotgun (WGS) entry which is preliminary data.</text>
</comment>
<proteinExistence type="predicted"/>
<dbReference type="Gene3D" id="3.40.50.150">
    <property type="entry name" value="Vaccinia Virus protein VP39"/>
    <property type="match status" value="1"/>
</dbReference>
<dbReference type="SUPFAM" id="SSF53335">
    <property type="entry name" value="S-adenosyl-L-methionine-dependent methyltransferases"/>
    <property type="match status" value="1"/>
</dbReference>
<dbReference type="GO" id="GO:0031151">
    <property type="term" value="F:histone H3K79 methyltransferase activity"/>
    <property type="evidence" value="ECO:0007669"/>
    <property type="project" value="InterPro"/>
</dbReference>
<evidence type="ECO:0000259" key="1">
    <source>
        <dbReference type="Pfam" id="PF08123"/>
    </source>
</evidence>
<feature type="domain" description="DOT1" evidence="1">
    <location>
        <begin position="68"/>
        <end position="158"/>
    </location>
</feature>
<name>A0A8J2X9F0_9FLAO</name>
<evidence type="ECO:0000313" key="3">
    <source>
        <dbReference type="Proteomes" id="UP000598120"/>
    </source>
</evidence>
<gene>
    <name evidence="2" type="ORF">GCM10011531_08990</name>
</gene>
<dbReference type="Pfam" id="PF08123">
    <property type="entry name" value="DOT1"/>
    <property type="match status" value="1"/>
</dbReference>
<protein>
    <recommendedName>
        <fullName evidence="1">DOT1 domain-containing protein</fullName>
    </recommendedName>
</protein>
<organism evidence="2 3">
    <name type="scientific">Aquaticitalea lipolytica</name>
    <dbReference type="NCBI Taxonomy" id="1247562"/>
    <lineage>
        <taxon>Bacteria</taxon>
        <taxon>Pseudomonadati</taxon>
        <taxon>Bacteroidota</taxon>
        <taxon>Flavobacteriia</taxon>
        <taxon>Flavobacteriales</taxon>
        <taxon>Flavobacteriaceae</taxon>
        <taxon>Aquaticitalea</taxon>
    </lineage>
</organism>
<dbReference type="InterPro" id="IPR029063">
    <property type="entry name" value="SAM-dependent_MTases_sf"/>
</dbReference>